<dbReference type="Proteomes" id="UP000886501">
    <property type="component" value="Unassembled WGS sequence"/>
</dbReference>
<sequence length="717" mass="80558">MAHQAPMVSIPKKGTDEVDWTGPIRSVIAQSYGESPDAYAAECAALQRCRQDAVKGAGSDLTARDLLYKYFGQLELVELRFPEIRVNFTWRDAFTNKQITQTSIAYEKASVIFLIAATHSSIATSQNRSDPEGLKRAYHYFRTCAGMLTYINENFLHAPSTDLSRDVIKFLISVILAQGNEVFLEKCISEKKSPILISKLASHVAYSYTSLSEEVKEFMGKGILDRNWVTVIQAKAKYFASVTQFQRGLVDDTAGKHGEALVRFTLAETNAKEANRIALSFASLFVNQLSPNLPPDAGPSLQELTKAHLAVCTTQKNDAQKANDLIYNAVLPSPETLPPVDKTSATTPITIQEVYGNPDVQKVIGQDTFIKLIPLSVHESASVYSEEKAKLVRSEVEKVEVAEGEVKSVLDSLGVREGLSRYKSMVEGSIGREEEVPLEVRRWRDDIRVIEEREPVDRLLSQLASMKANVQTELDGISRELEIESKDCEAMRVKYDSWSQEPSASLTKNVRQDLKSHFTALEAASASDGQVVQLWGAVNSDIRLLLSEELDVVFRECVEKSSGQGESLLDLDVSSEMKDEEKRRIEQLVNEIEDRLNGLYKISKERDQVLKDLKEKIQTDDVSHLLLLNRRNTGVEATLFANELEKFRPYQQRLASTVHHQQVTLQELTGLWKKLRDHAGRGPGAKKWEEREKRKKDAVKRFSRARDGYMEVRDGIA</sequence>
<reference evidence="1" key="1">
    <citation type="submission" date="2019-10" db="EMBL/GenBank/DDBJ databases">
        <authorList>
            <consortium name="DOE Joint Genome Institute"/>
            <person name="Kuo A."/>
            <person name="Miyauchi S."/>
            <person name="Kiss E."/>
            <person name="Drula E."/>
            <person name="Kohler A."/>
            <person name="Sanchez-Garcia M."/>
            <person name="Andreopoulos B."/>
            <person name="Barry K.W."/>
            <person name="Bonito G."/>
            <person name="Buee M."/>
            <person name="Carver A."/>
            <person name="Chen C."/>
            <person name="Cichocki N."/>
            <person name="Clum A."/>
            <person name="Culley D."/>
            <person name="Crous P.W."/>
            <person name="Fauchery L."/>
            <person name="Girlanda M."/>
            <person name="Hayes R."/>
            <person name="Keri Z."/>
            <person name="Labutti K."/>
            <person name="Lipzen A."/>
            <person name="Lombard V."/>
            <person name="Magnuson J."/>
            <person name="Maillard F."/>
            <person name="Morin E."/>
            <person name="Murat C."/>
            <person name="Nolan M."/>
            <person name="Ohm R."/>
            <person name="Pangilinan J."/>
            <person name="Pereira M."/>
            <person name="Perotto S."/>
            <person name="Peter M."/>
            <person name="Riley R."/>
            <person name="Sitrit Y."/>
            <person name="Stielow B."/>
            <person name="Szollosi G."/>
            <person name="Zifcakova L."/>
            <person name="Stursova M."/>
            <person name="Spatafora J.W."/>
            <person name="Tedersoo L."/>
            <person name="Vaario L.-M."/>
            <person name="Yamada A."/>
            <person name="Yan M."/>
            <person name="Wang P."/>
            <person name="Xu J."/>
            <person name="Bruns T."/>
            <person name="Baldrian P."/>
            <person name="Vilgalys R."/>
            <person name="Henrissat B."/>
            <person name="Grigoriev I.V."/>
            <person name="Hibbett D."/>
            <person name="Nagy L.G."/>
            <person name="Martin F.M."/>
        </authorList>
    </citation>
    <scope>NUCLEOTIDE SEQUENCE</scope>
    <source>
        <strain evidence="1">P2</strain>
    </source>
</reference>
<evidence type="ECO:0000313" key="2">
    <source>
        <dbReference type="Proteomes" id="UP000886501"/>
    </source>
</evidence>
<reference evidence="1" key="2">
    <citation type="journal article" date="2020" name="Nat. Commun.">
        <title>Large-scale genome sequencing of mycorrhizal fungi provides insights into the early evolution of symbiotic traits.</title>
        <authorList>
            <person name="Miyauchi S."/>
            <person name="Kiss E."/>
            <person name="Kuo A."/>
            <person name="Drula E."/>
            <person name="Kohler A."/>
            <person name="Sanchez-Garcia M."/>
            <person name="Morin E."/>
            <person name="Andreopoulos B."/>
            <person name="Barry K.W."/>
            <person name="Bonito G."/>
            <person name="Buee M."/>
            <person name="Carver A."/>
            <person name="Chen C."/>
            <person name="Cichocki N."/>
            <person name="Clum A."/>
            <person name="Culley D."/>
            <person name="Crous P.W."/>
            <person name="Fauchery L."/>
            <person name="Girlanda M."/>
            <person name="Hayes R.D."/>
            <person name="Keri Z."/>
            <person name="LaButti K."/>
            <person name="Lipzen A."/>
            <person name="Lombard V."/>
            <person name="Magnuson J."/>
            <person name="Maillard F."/>
            <person name="Murat C."/>
            <person name="Nolan M."/>
            <person name="Ohm R.A."/>
            <person name="Pangilinan J."/>
            <person name="Pereira M.F."/>
            <person name="Perotto S."/>
            <person name="Peter M."/>
            <person name="Pfister S."/>
            <person name="Riley R."/>
            <person name="Sitrit Y."/>
            <person name="Stielow J.B."/>
            <person name="Szollosi G."/>
            <person name="Zifcakova L."/>
            <person name="Stursova M."/>
            <person name="Spatafora J.W."/>
            <person name="Tedersoo L."/>
            <person name="Vaario L.M."/>
            <person name="Yamada A."/>
            <person name="Yan M."/>
            <person name="Wang P."/>
            <person name="Xu J."/>
            <person name="Bruns T."/>
            <person name="Baldrian P."/>
            <person name="Vilgalys R."/>
            <person name="Dunand C."/>
            <person name="Henrissat B."/>
            <person name="Grigoriev I.V."/>
            <person name="Hibbett D."/>
            <person name="Nagy L.G."/>
            <person name="Martin F.M."/>
        </authorList>
    </citation>
    <scope>NUCLEOTIDE SEQUENCE</scope>
    <source>
        <strain evidence="1">P2</strain>
    </source>
</reference>
<gene>
    <name evidence="1" type="ORF">BDM02DRAFT_2317517</name>
</gene>
<comment type="caution">
    <text evidence="1">The sequence shown here is derived from an EMBL/GenBank/DDBJ whole genome shotgun (WGS) entry which is preliminary data.</text>
</comment>
<name>A0ACB6ZFE2_THEGA</name>
<organism evidence="1 2">
    <name type="scientific">Thelephora ganbajun</name>
    <name type="common">Ganba fungus</name>
    <dbReference type="NCBI Taxonomy" id="370292"/>
    <lineage>
        <taxon>Eukaryota</taxon>
        <taxon>Fungi</taxon>
        <taxon>Dikarya</taxon>
        <taxon>Basidiomycota</taxon>
        <taxon>Agaricomycotina</taxon>
        <taxon>Agaricomycetes</taxon>
        <taxon>Thelephorales</taxon>
        <taxon>Thelephoraceae</taxon>
        <taxon>Thelephora</taxon>
    </lineage>
</organism>
<accession>A0ACB6ZFE2</accession>
<evidence type="ECO:0000313" key="1">
    <source>
        <dbReference type="EMBL" id="KAF9648277.1"/>
    </source>
</evidence>
<dbReference type="EMBL" id="MU118016">
    <property type="protein sequence ID" value="KAF9648277.1"/>
    <property type="molecule type" value="Genomic_DNA"/>
</dbReference>
<protein>
    <submittedName>
        <fullName evidence="1">BRO1-domain-containing protein</fullName>
    </submittedName>
</protein>
<proteinExistence type="predicted"/>
<keyword evidence="2" id="KW-1185">Reference proteome</keyword>